<dbReference type="AlphaFoldDB" id="A0A517ZV60"/>
<protein>
    <submittedName>
        <fullName evidence="1">Uncharacterized protein</fullName>
    </submittedName>
</protein>
<dbReference type="EMBL" id="CP036276">
    <property type="protein sequence ID" value="QDU46374.1"/>
    <property type="molecule type" value="Genomic_DNA"/>
</dbReference>
<evidence type="ECO:0000313" key="1">
    <source>
        <dbReference type="EMBL" id="QDU46374.1"/>
    </source>
</evidence>
<proteinExistence type="predicted"/>
<evidence type="ECO:0000313" key="2">
    <source>
        <dbReference type="Proteomes" id="UP000319383"/>
    </source>
</evidence>
<gene>
    <name evidence="1" type="ORF">Mal52_48930</name>
</gene>
<dbReference type="KEGG" id="sdyn:Mal52_48930"/>
<dbReference type="Proteomes" id="UP000319383">
    <property type="component" value="Chromosome"/>
</dbReference>
<accession>A0A517ZV60</accession>
<keyword evidence="2" id="KW-1185">Reference proteome</keyword>
<organism evidence="1 2">
    <name type="scientific">Symmachiella dynata</name>
    <dbReference type="NCBI Taxonomy" id="2527995"/>
    <lineage>
        <taxon>Bacteria</taxon>
        <taxon>Pseudomonadati</taxon>
        <taxon>Planctomycetota</taxon>
        <taxon>Planctomycetia</taxon>
        <taxon>Planctomycetales</taxon>
        <taxon>Planctomycetaceae</taxon>
        <taxon>Symmachiella</taxon>
    </lineage>
</organism>
<reference evidence="1 2" key="1">
    <citation type="submission" date="2019-02" db="EMBL/GenBank/DDBJ databases">
        <title>Deep-cultivation of Planctomycetes and their phenomic and genomic characterization uncovers novel biology.</title>
        <authorList>
            <person name="Wiegand S."/>
            <person name="Jogler M."/>
            <person name="Boedeker C."/>
            <person name="Pinto D."/>
            <person name="Vollmers J."/>
            <person name="Rivas-Marin E."/>
            <person name="Kohn T."/>
            <person name="Peeters S.H."/>
            <person name="Heuer A."/>
            <person name="Rast P."/>
            <person name="Oberbeckmann S."/>
            <person name="Bunk B."/>
            <person name="Jeske O."/>
            <person name="Meyerdierks A."/>
            <person name="Storesund J.E."/>
            <person name="Kallscheuer N."/>
            <person name="Luecker S."/>
            <person name="Lage O.M."/>
            <person name="Pohl T."/>
            <person name="Merkel B.J."/>
            <person name="Hornburger P."/>
            <person name="Mueller R.-W."/>
            <person name="Bruemmer F."/>
            <person name="Labrenz M."/>
            <person name="Spormann A.M."/>
            <person name="Op den Camp H."/>
            <person name="Overmann J."/>
            <person name="Amann R."/>
            <person name="Jetten M.S.M."/>
            <person name="Mascher T."/>
            <person name="Medema M.H."/>
            <person name="Devos D.P."/>
            <person name="Kaster A.-K."/>
            <person name="Ovreas L."/>
            <person name="Rohde M."/>
            <person name="Galperin M.Y."/>
            <person name="Jogler C."/>
        </authorList>
    </citation>
    <scope>NUCLEOTIDE SEQUENCE [LARGE SCALE GENOMIC DNA]</scope>
    <source>
        <strain evidence="1 2">Mal52</strain>
    </source>
</reference>
<name>A0A517ZV60_9PLAN</name>
<sequence length="111" mass="12024">MGLLRSLGWAACHPLPAGVLVEIRSARAAIHRKSRLLTHRHAVAPELDDRASTILVEGQAASWWSAANSLRKFRFVAIAGDLARKLPVVVSTGCNLGVTEGCERRCFPLVV</sequence>